<keyword evidence="1" id="KW-1185">Reference proteome</keyword>
<dbReference type="AlphaFoldDB" id="A0A0R3RST0"/>
<accession>A0A0R3RST0</accession>
<evidence type="ECO:0000313" key="1">
    <source>
        <dbReference type="Proteomes" id="UP000050640"/>
    </source>
</evidence>
<organism evidence="1 2">
    <name type="scientific">Elaeophora elaphi</name>
    <dbReference type="NCBI Taxonomy" id="1147741"/>
    <lineage>
        <taxon>Eukaryota</taxon>
        <taxon>Metazoa</taxon>
        <taxon>Ecdysozoa</taxon>
        <taxon>Nematoda</taxon>
        <taxon>Chromadorea</taxon>
        <taxon>Rhabditida</taxon>
        <taxon>Spirurina</taxon>
        <taxon>Spiruromorpha</taxon>
        <taxon>Filarioidea</taxon>
        <taxon>Onchocercidae</taxon>
        <taxon>Elaeophora</taxon>
    </lineage>
</organism>
<evidence type="ECO:0000313" key="2">
    <source>
        <dbReference type="WBParaSite" id="EEL_0000492801-mRNA-1"/>
    </source>
</evidence>
<reference evidence="2" key="1">
    <citation type="submission" date="2017-02" db="UniProtKB">
        <authorList>
            <consortium name="WormBaseParasite"/>
        </authorList>
    </citation>
    <scope>IDENTIFICATION</scope>
</reference>
<protein>
    <submittedName>
        <fullName evidence="2">Uncharacterized protein</fullName>
    </submittedName>
</protein>
<dbReference type="WBParaSite" id="EEL_0000492801-mRNA-1">
    <property type="protein sequence ID" value="EEL_0000492801-mRNA-1"/>
    <property type="gene ID" value="EEL_0000492801"/>
</dbReference>
<dbReference type="STRING" id="1147741.A0A0R3RST0"/>
<proteinExistence type="predicted"/>
<name>A0A0R3RST0_9BILA</name>
<dbReference type="Proteomes" id="UP000050640">
    <property type="component" value="Unplaced"/>
</dbReference>
<sequence length="98" mass="11337">MAYTKELREEKGKRRTLVENLLAAQLGRKEFRQPSNDDSPFIEINHCDQNGFRQRISAPEDIKTVVFAFLETAQSRAATGGVYKWQGRNQCELMTHTY</sequence>